<proteinExistence type="predicted"/>
<dbReference type="AlphaFoldDB" id="A0ABD0XW11"/>
<dbReference type="Proteomes" id="UP001558652">
    <property type="component" value="Unassembled WGS sequence"/>
</dbReference>
<dbReference type="InterPro" id="IPR036188">
    <property type="entry name" value="FAD/NAD-bd_sf"/>
</dbReference>
<evidence type="ECO:0000313" key="2">
    <source>
        <dbReference type="Proteomes" id="UP001558652"/>
    </source>
</evidence>
<protein>
    <submittedName>
        <fullName evidence="1">Uncharacterized protein</fullName>
    </submittedName>
</protein>
<gene>
    <name evidence="1" type="ORF">AAG570_007388</name>
</gene>
<reference evidence="1 2" key="1">
    <citation type="submission" date="2024-07" db="EMBL/GenBank/DDBJ databases">
        <title>Chromosome-level genome assembly of the water stick insect Ranatra chinensis (Heteroptera: Nepidae).</title>
        <authorList>
            <person name="Liu X."/>
        </authorList>
    </citation>
    <scope>NUCLEOTIDE SEQUENCE [LARGE SCALE GENOMIC DNA]</scope>
    <source>
        <strain evidence="1">Cailab_2021Rc</strain>
        <tissue evidence="1">Muscle</tissue>
    </source>
</reference>
<dbReference type="Gene3D" id="3.50.50.60">
    <property type="entry name" value="FAD/NAD(P)-binding domain"/>
    <property type="match status" value="2"/>
</dbReference>
<dbReference type="EMBL" id="JBFDAA010000020">
    <property type="protein sequence ID" value="KAL1115358.1"/>
    <property type="molecule type" value="Genomic_DNA"/>
</dbReference>
<dbReference type="InterPro" id="IPR029731">
    <property type="entry name" value="OSGIN1/2"/>
</dbReference>
<keyword evidence="2" id="KW-1185">Reference proteome</keyword>
<dbReference type="SUPFAM" id="SSF51905">
    <property type="entry name" value="FAD/NAD(P)-binding domain"/>
    <property type="match status" value="1"/>
</dbReference>
<evidence type="ECO:0000313" key="1">
    <source>
        <dbReference type="EMBL" id="KAL1115358.1"/>
    </source>
</evidence>
<dbReference type="PANTHER" id="PTHR15192">
    <property type="entry name" value="PROTEIN CBG05349"/>
    <property type="match status" value="1"/>
</dbReference>
<sequence>MASKRRNMFYENKKLIGHTITKGWQIAPTIFRRLLHLVLLEHVSVLGRHFLCLVLATGSTDIPNRLNIPGEEDSRWVHHDLRHLEDALEEIGRRSHPSQDRGDVLVVGAGLSAADAVLGARFHGLRVIHVFRRPTVSTERTLPESVYPEYHKIGAYRGYTIGDVCDKTLRGGYLGVVWVGDKSPGCRNVARSGSYKDPSYLID</sequence>
<name>A0ABD0XW11_9HEMI</name>
<organism evidence="1 2">
    <name type="scientific">Ranatra chinensis</name>
    <dbReference type="NCBI Taxonomy" id="642074"/>
    <lineage>
        <taxon>Eukaryota</taxon>
        <taxon>Metazoa</taxon>
        <taxon>Ecdysozoa</taxon>
        <taxon>Arthropoda</taxon>
        <taxon>Hexapoda</taxon>
        <taxon>Insecta</taxon>
        <taxon>Pterygota</taxon>
        <taxon>Neoptera</taxon>
        <taxon>Paraneoptera</taxon>
        <taxon>Hemiptera</taxon>
        <taxon>Heteroptera</taxon>
        <taxon>Panheteroptera</taxon>
        <taxon>Nepomorpha</taxon>
        <taxon>Nepidae</taxon>
        <taxon>Ranatrinae</taxon>
        <taxon>Ranatra</taxon>
    </lineage>
</organism>
<dbReference type="PANTHER" id="PTHR15192:SF8">
    <property type="entry name" value="FAD_NAD(P)-BINDING DOMAIN-CONTAINING PROTEIN"/>
    <property type="match status" value="1"/>
</dbReference>
<comment type="caution">
    <text evidence="1">The sequence shown here is derived from an EMBL/GenBank/DDBJ whole genome shotgun (WGS) entry which is preliminary data.</text>
</comment>
<accession>A0ABD0XW11</accession>